<feature type="chain" id="PRO_5023874651" description="Secreted protein" evidence="1">
    <location>
        <begin position="18"/>
        <end position="146"/>
    </location>
</feature>
<dbReference type="Bgee" id="ENSMMUG00000053290">
    <property type="expression patterns" value="Expressed in cortex of kidney and 1 other cell type or tissue"/>
</dbReference>
<evidence type="ECO:0000313" key="3">
    <source>
        <dbReference type="Proteomes" id="UP000006718"/>
    </source>
</evidence>
<dbReference type="AlphaFoldDB" id="A0A5F8AJE3"/>
<dbReference type="Ensembl" id="ENSMMUT00000083821.1">
    <property type="protein sequence ID" value="ENSMMUP00000078034.1"/>
    <property type="gene ID" value="ENSMMUG00000053290.1"/>
</dbReference>
<dbReference type="PANTHER" id="PTHR12138:SF161">
    <property type="entry name" value="SECRETED PROTEIN"/>
    <property type="match status" value="1"/>
</dbReference>
<accession>A0A5F8AJE3</accession>
<reference evidence="2" key="4">
    <citation type="submission" date="2025-09" db="UniProtKB">
        <authorList>
            <consortium name="Ensembl"/>
        </authorList>
    </citation>
    <scope>IDENTIFICATION</scope>
    <source>
        <strain evidence="2">17573</strain>
    </source>
</reference>
<name>A0A5F8AJE3_MACMU</name>
<dbReference type="PRINTS" id="PR02045">
    <property type="entry name" value="F138DOMAIN"/>
</dbReference>
<reference evidence="2" key="2">
    <citation type="submission" date="2019-01" db="EMBL/GenBank/DDBJ databases">
        <authorList>
            <person name="Graves T."/>
            <person name="Eichler E.E."/>
            <person name="Wilson R.K."/>
        </authorList>
    </citation>
    <scope>NUCLEOTIDE SEQUENCE [LARGE SCALE GENOMIC DNA]</scope>
    <source>
        <strain evidence="2">17573</strain>
    </source>
</reference>
<dbReference type="GeneTree" id="ENSGT00940000166143"/>
<dbReference type="Proteomes" id="UP000006718">
    <property type="component" value="Chromosome X"/>
</dbReference>
<organism evidence="2 3">
    <name type="scientific">Macaca mulatta</name>
    <name type="common">Rhesus macaque</name>
    <dbReference type="NCBI Taxonomy" id="9544"/>
    <lineage>
        <taxon>Eukaryota</taxon>
        <taxon>Metazoa</taxon>
        <taxon>Chordata</taxon>
        <taxon>Craniata</taxon>
        <taxon>Vertebrata</taxon>
        <taxon>Euteleostomi</taxon>
        <taxon>Mammalia</taxon>
        <taxon>Eutheria</taxon>
        <taxon>Euarchontoglires</taxon>
        <taxon>Primates</taxon>
        <taxon>Haplorrhini</taxon>
        <taxon>Catarrhini</taxon>
        <taxon>Cercopithecidae</taxon>
        <taxon>Cercopithecinae</taxon>
        <taxon>Macaca</taxon>
    </lineage>
</organism>
<evidence type="ECO:0000313" key="2">
    <source>
        <dbReference type="Ensembl" id="ENSMMUP00000078034.1"/>
    </source>
</evidence>
<protein>
    <recommendedName>
        <fullName evidence="4">Secreted protein</fullName>
    </recommendedName>
</protein>
<dbReference type="VEuPathDB" id="HostDB:ENSMMUG00000053290"/>
<dbReference type="InParanoid" id="A0A5F8AJE3"/>
<proteinExistence type="predicted"/>
<keyword evidence="3" id="KW-1185">Reference proteome</keyword>
<feature type="signal peptide" evidence="1">
    <location>
        <begin position="1"/>
        <end position="17"/>
    </location>
</feature>
<reference evidence="3" key="1">
    <citation type="journal article" date="2007" name="Science">
        <title>Evolutionary and biomedical insights from the rhesus macaque genome.</title>
        <authorList>
            <person name="Gibbs R.A."/>
            <person name="Rogers J."/>
            <person name="Katze M.G."/>
            <person name="Bumgarner R."/>
            <person name="Weinstock G.M."/>
            <person name="Mardis E.R."/>
            <person name="Remington K.A."/>
            <person name="Strausberg R.L."/>
            <person name="Venter J.C."/>
            <person name="Wilson R.K."/>
            <person name="Batzer M.A."/>
            <person name="Bustamante C.D."/>
            <person name="Eichler E.E."/>
            <person name="Hahn M.W."/>
            <person name="Hardison R.C."/>
            <person name="Makova K.D."/>
            <person name="Miller W."/>
            <person name="Milosavljevic A."/>
            <person name="Palermo R.E."/>
            <person name="Siepel A."/>
            <person name="Sikela J.M."/>
            <person name="Attaway T."/>
            <person name="Bell S."/>
            <person name="Bernard K.E."/>
            <person name="Buhay C.J."/>
            <person name="Chandrabose M.N."/>
            <person name="Dao M."/>
            <person name="Davis C."/>
            <person name="Delehaunty K.D."/>
            <person name="Ding Y."/>
            <person name="Dinh H.H."/>
            <person name="Dugan-Rocha S."/>
            <person name="Fulton L.A."/>
            <person name="Gabisi R.A."/>
            <person name="Garner T.T."/>
            <person name="Godfrey J."/>
            <person name="Hawes A.C."/>
            <person name="Hernandez J."/>
            <person name="Hines S."/>
            <person name="Holder M."/>
            <person name="Hume J."/>
            <person name="Jhangiani S.N."/>
            <person name="Joshi V."/>
            <person name="Khan Z.M."/>
            <person name="Kirkness E.F."/>
            <person name="Cree A."/>
            <person name="Fowler R.G."/>
            <person name="Lee S."/>
            <person name="Lewis L.R."/>
            <person name="Li Z."/>
            <person name="Liu Y.-S."/>
            <person name="Moore S.M."/>
            <person name="Muzny D."/>
            <person name="Nazareth L.V."/>
            <person name="Ngo D.N."/>
            <person name="Okwuonu G.O."/>
            <person name="Pai G."/>
            <person name="Parker D."/>
            <person name="Paul H.A."/>
            <person name="Pfannkoch C."/>
            <person name="Pohl C.S."/>
            <person name="Rogers Y.-H.C."/>
            <person name="Ruiz S.J."/>
            <person name="Sabo A."/>
            <person name="Santibanez J."/>
            <person name="Schneider B.W."/>
            <person name="Smith S.M."/>
            <person name="Sodergren E."/>
            <person name="Svatek A.F."/>
            <person name="Utterback T.R."/>
            <person name="Vattathil S."/>
            <person name="Warren W."/>
            <person name="White C.S."/>
            <person name="Chinwalla A.T."/>
            <person name="Feng Y."/>
            <person name="Halpern A.L."/>
            <person name="Hillier L.W."/>
            <person name="Huang X."/>
            <person name="Minx P."/>
            <person name="Nelson J.O."/>
            <person name="Pepin K.H."/>
            <person name="Qin X."/>
            <person name="Sutton G.G."/>
            <person name="Venter E."/>
            <person name="Walenz B.P."/>
            <person name="Wallis J.W."/>
            <person name="Worley K.C."/>
            <person name="Yang S.-P."/>
            <person name="Jones S.M."/>
            <person name="Marra M.A."/>
            <person name="Rocchi M."/>
            <person name="Schein J.E."/>
            <person name="Baertsch R."/>
            <person name="Clarke L."/>
            <person name="Csuros M."/>
            <person name="Glasscock J."/>
            <person name="Harris R.A."/>
            <person name="Havlak P."/>
            <person name="Jackson A.R."/>
            <person name="Jiang H."/>
            <person name="Liu Y."/>
            <person name="Messina D.N."/>
            <person name="Shen Y."/>
            <person name="Song H.X.-Z."/>
            <person name="Wylie T."/>
            <person name="Zhang L."/>
            <person name="Birney E."/>
            <person name="Han K."/>
            <person name="Konkel M.K."/>
            <person name="Lee J."/>
            <person name="Smit A.F.A."/>
            <person name="Ullmer B."/>
            <person name="Wang H."/>
            <person name="Xing J."/>
            <person name="Burhans R."/>
            <person name="Cheng Z."/>
            <person name="Karro J.E."/>
            <person name="Ma J."/>
            <person name="Raney B."/>
            <person name="She X."/>
            <person name="Cox M.J."/>
            <person name="Demuth J.P."/>
            <person name="Dumas L.J."/>
            <person name="Han S.-G."/>
            <person name="Hopkins J."/>
            <person name="Karimpour-Fard A."/>
            <person name="Kim Y.H."/>
            <person name="Pollack J.R."/>
            <person name="Vinar T."/>
            <person name="Addo-Quaye C."/>
            <person name="Degenhardt J."/>
            <person name="Denby A."/>
            <person name="Hubisz M.J."/>
            <person name="Indap A."/>
            <person name="Kosiol C."/>
            <person name="Lahn B.T."/>
            <person name="Lawson H.A."/>
            <person name="Marklein A."/>
            <person name="Nielsen R."/>
            <person name="Vallender E.J."/>
            <person name="Clark A.G."/>
            <person name="Ferguson B."/>
            <person name="Hernandez R.D."/>
            <person name="Hirani K."/>
            <person name="Kehrer-Sawatzki H."/>
            <person name="Kolb J."/>
            <person name="Patil S."/>
            <person name="Pu L.-L."/>
            <person name="Ren Y."/>
            <person name="Smith D.G."/>
            <person name="Wheeler D.A."/>
            <person name="Schenck I."/>
            <person name="Ball E.V."/>
            <person name="Chen R."/>
            <person name="Cooper D.N."/>
            <person name="Giardine B."/>
            <person name="Hsu F."/>
            <person name="Kent W.J."/>
            <person name="Lesk A."/>
            <person name="Nelson D.L."/>
            <person name="O'brien W.E."/>
            <person name="Pruefer K."/>
            <person name="Stenson P.D."/>
            <person name="Wallace J.C."/>
            <person name="Ke H."/>
            <person name="Liu X.-M."/>
            <person name="Wang P."/>
            <person name="Xiang A.P."/>
            <person name="Yang F."/>
            <person name="Barber G.P."/>
            <person name="Haussler D."/>
            <person name="Karolchik D."/>
            <person name="Kern A.D."/>
            <person name="Kuhn R.M."/>
            <person name="Smith K.E."/>
            <person name="Zwieg A.S."/>
        </authorList>
    </citation>
    <scope>NUCLEOTIDE SEQUENCE [LARGE SCALE GENOMIC DNA]</scope>
    <source>
        <strain evidence="3">17573</strain>
    </source>
</reference>
<reference evidence="2" key="3">
    <citation type="submission" date="2025-08" db="UniProtKB">
        <authorList>
            <consortium name="Ensembl"/>
        </authorList>
    </citation>
    <scope>IDENTIFICATION</scope>
    <source>
        <strain evidence="2">17573</strain>
    </source>
</reference>
<keyword evidence="1" id="KW-0732">Signal</keyword>
<evidence type="ECO:0000256" key="1">
    <source>
        <dbReference type="SAM" id="SignalP"/>
    </source>
</evidence>
<dbReference type="PANTHER" id="PTHR12138">
    <property type="entry name" value="PRIMATE-EXPANDED PROTEIN FAMILY"/>
    <property type="match status" value="1"/>
</dbReference>
<sequence>MLLFCLWSGHCFIPSFLFFFFSLRQDVTLSPRVESIGTIRVHCSLNLLNLSSPPTSVSQVAGTTGARHHTQLIFVFLVETEFCLVGKAGFKLLGSSIPPVSASQSVGITGMSHPAQPFYFLNKLAFTLWTHPEFFSCMRSKNSLGV</sequence>
<evidence type="ECO:0008006" key="4">
    <source>
        <dbReference type="Google" id="ProtNLM"/>
    </source>
</evidence>